<evidence type="ECO:0000256" key="2">
    <source>
        <dbReference type="SAM" id="SignalP"/>
    </source>
</evidence>
<comment type="caution">
    <text evidence="3">The sequence shown here is derived from an EMBL/GenBank/DDBJ whole genome shotgun (WGS) entry which is preliminary data.</text>
</comment>
<dbReference type="RefSeq" id="WP_179635730.1">
    <property type="nucleotide sequence ID" value="NZ_JACCFH010000001.1"/>
</dbReference>
<feature type="signal peptide" evidence="2">
    <location>
        <begin position="1"/>
        <end position="32"/>
    </location>
</feature>
<accession>A0A7Y9UE17</accession>
<protein>
    <recommendedName>
        <fullName evidence="5">MBL fold metallo-hydrolase</fullName>
    </recommendedName>
</protein>
<gene>
    <name evidence="3" type="ORF">BDD16_004175</name>
</gene>
<organism evidence="3 4">
    <name type="scientific">Sphaerotilus montanus</name>
    <dbReference type="NCBI Taxonomy" id="522889"/>
    <lineage>
        <taxon>Bacteria</taxon>
        <taxon>Pseudomonadati</taxon>
        <taxon>Pseudomonadota</taxon>
        <taxon>Betaproteobacteria</taxon>
        <taxon>Burkholderiales</taxon>
        <taxon>Sphaerotilaceae</taxon>
        <taxon>Sphaerotilus</taxon>
    </lineage>
</organism>
<evidence type="ECO:0000313" key="3">
    <source>
        <dbReference type="EMBL" id="NYG35189.1"/>
    </source>
</evidence>
<dbReference type="EMBL" id="JACCFH010000001">
    <property type="protein sequence ID" value="NYG35189.1"/>
    <property type="molecule type" value="Genomic_DNA"/>
</dbReference>
<dbReference type="Proteomes" id="UP000518288">
    <property type="component" value="Unassembled WGS sequence"/>
</dbReference>
<keyword evidence="2" id="KW-0732">Signal</keyword>
<name>A0A7Y9UE17_9BURK</name>
<dbReference type="InterPro" id="IPR036866">
    <property type="entry name" value="RibonucZ/Hydroxyglut_hydro"/>
</dbReference>
<dbReference type="AlphaFoldDB" id="A0A7Y9UE17"/>
<dbReference type="Gene3D" id="3.60.15.10">
    <property type="entry name" value="Ribonuclease Z/Hydroxyacylglutathione hydrolase-like"/>
    <property type="match status" value="1"/>
</dbReference>
<dbReference type="SUPFAM" id="SSF56281">
    <property type="entry name" value="Metallo-hydrolase/oxidoreductase"/>
    <property type="match status" value="1"/>
</dbReference>
<proteinExistence type="predicted"/>
<keyword evidence="4" id="KW-1185">Reference proteome</keyword>
<evidence type="ECO:0000313" key="4">
    <source>
        <dbReference type="Proteomes" id="UP000518288"/>
    </source>
</evidence>
<feature type="chain" id="PRO_5030816437" description="MBL fold metallo-hydrolase" evidence="2">
    <location>
        <begin position="33"/>
        <end position="340"/>
    </location>
</feature>
<reference evidence="3 4" key="1">
    <citation type="submission" date="2020-07" db="EMBL/GenBank/DDBJ databases">
        <title>Genomic Encyclopedia of Archaeal and Bacterial Type Strains, Phase II (KMG-II): from individual species to whole genera.</title>
        <authorList>
            <person name="Goeker M."/>
        </authorList>
    </citation>
    <scope>NUCLEOTIDE SEQUENCE [LARGE SCALE GENOMIC DNA]</scope>
    <source>
        <strain evidence="3 4">DSM 21226</strain>
    </source>
</reference>
<sequence length="340" mass="36906">MQRNWTSRRHRALQTVLSLLLVAAGAAWPAFACPGPPVPLQPVAPGVWLVPGADGDTTPDNRGALSNLLAVRDGRRLWLVGSGPSIAHARALDCQLQRVSGQRVTDVIAPWPRPELVLGQAGLVGARRWAHADVASAMRERCPRCIERLRLRLGTAASDLAEAVVALPDHLLRGDRGALGPLRWQRLQRSGTTAVTLWSLPRARLTTAHGLLWADGAPDLRDADTVHLERAWQRLAASVPDGAHWLPEQGPLQPATAPAEHLHYLQALRAAVDAAQARGAPESDPAPALPGVSDVVNRSLRHQLNWQHVWREAEARWMAAPAASETGTETQRGVFQRSLR</sequence>
<feature type="region of interest" description="Disordered" evidence="1">
    <location>
        <begin position="321"/>
        <end position="340"/>
    </location>
</feature>
<evidence type="ECO:0000256" key="1">
    <source>
        <dbReference type="SAM" id="MobiDB-lite"/>
    </source>
</evidence>
<evidence type="ECO:0008006" key="5">
    <source>
        <dbReference type="Google" id="ProtNLM"/>
    </source>
</evidence>